<proteinExistence type="inferred from homology"/>
<evidence type="ECO:0000256" key="2">
    <source>
        <dbReference type="ARBA" id="ARBA00022645"/>
    </source>
</evidence>
<evidence type="ECO:0000256" key="3">
    <source>
        <dbReference type="ARBA" id="ARBA00022670"/>
    </source>
</evidence>
<keyword evidence="6" id="KW-0325">Glycoprotein</keyword>
<dbReference type="KEGG" id="bmor:101738672"/>
<keyword evidence="5 7" id="KW-0378">Hydrolase</keyword>
<name>A0A8R2LUP0_BOMMO</name>
<evidence type="ECO:0000256" key="8">
    <source>
        <dbReference type="SAM" id="Phobius"/>
    </source>
</evidence>
<dbReference type="PANTHER" id="PTHR11802">
    <property type="entry name" value="SERINE PROTEASE FAMILY S10 SERINE CARBOXYPEPTIDASE"/>
    <property type="match status" value="1"/>
</dbReference>
<dbReference type="PROSITE" id="PS00131">
    <property type="entry name" value="CARBOXYPEPT_SER_SER"/>
    <property type="match status" value="1"/>
</dbReference>
<dbReference type="InterPro" id="IPR018202">
    <property type="entry name" value="Ser_caboxypep_ser_AS"/>
</dbReference>
<dbReference type="PROSITE" id="PS00560">
    <property type="entry name" value="CARBOXYPEPT_SER_HIS"/>
    <property type="match status" value="1"/>
</dbReference>
<feature type="chain" id="PRO_5035968480" description="Carboxypeptidase" evidence="7">
    <location>
        <begin position="25"/>
        <end position="539"/>
    </location>
</feature>
<evidence type="ECO:0000256" key="4">
    <source>
        <dbReference type="ARBA" id="ARBA00022729"/>
    </source>
</evidence>
<dbReference type="EC" id="3.4.16.-" evidence="7"/>
<dbReference type="RefSeq" id="XP_037866518.1">
    <property type="nucleotide sequence ID" value="XM_038010590.2"/>
</dbReference>
<dbReference type="AlphaFoldDB" id="A0A8R2LUP0"/>
<dbReference type="GO" id="GO:0004185">
    <property type="term" value="F:serine-type carboxypeptidase activity"/>
    <property type="evidence" value="ECO:0007669"/>
    <property type="project" value="UniProtKB-UniRule"/>
</dbReference>
<dbReference type="SUPFAM" id="SSF53474">
    <property type="entry name" value="alpha/beta-Hydrolases"/>
    <property type="match status" value="1"/>
</dbReference>
<keyword evidence="8" id="KW-0812">Transmembrane</keyword>
<keyword evidence="4 7" id="KW-0732">Signal</keyword>
<keyword evidence="8" id="KW-0472">Membrane</keyword>
<dbReference type="InterPro" id="IPR033124">
    <property type="entry name" value="Ser_caboxypep_his_AS"/>
</dbReference>
<reference evidence="10" key="1">
    <citation type="journal article" date="2008" name="Insect Biochem. Mol. Biol.">
        <title>The genome of a lepidopteran model insect, the silkworm Bombyx mori.</title>
        <authorList>
            <consortium name="International Silkworm Genome Consortium"/>
        </authorList>
    </citation>
    <scope>NUCLEOTIDE SEQUENCE [LARGE SCALE GENOMIC DNA]</scope>
    <source>
        <strain evidence="10">p50T</strain>
    </source>
</reference>
<evidence type="ECO:0000313" key="10">
    <source>
        <dbReference type="Proteomes" id="UP000005204"/>
    </source>
</evidence>
<dbReference type="GO" id="GO:0006508">
    <property type="term" value="P:proteolysis"/>
    <property type="evidence" value="ECO:0007669"/>
    <property type="project" value="UniProtKB-KW"/>
</dbReference>
<dbReference type="Gene3D" id="3.40.50.1820">
    <property type="entry name" value="alpha/beta hydrolase"/>
    <property type="match status" value="1"/>
</dbReference>
<comment type="similarity">
    <text evidence="1 7">Belongs to the peptidase S10 family.</text>
</comment>
<evidence type="ECO:0000256" key="5">
    <source>
        <dbReference type="ARBA" id="ARBA00022801"/>
    </source>
</evidence>
<organism evidence="9 10">
    <name type="scientific">Bombyx mori</name>
    <name type="common">Silk moth</name>
    <dbReference type="NCBI Taxonomy" id="7091"/>
    <lineage>
        <taxon>Eukaryota</taxon>
        <taxon>Metazoa</taxon>
        <taxon>Ecdysozoa</taxon>
        <taxon>Arthropoda</taxon>
        <taxon>Hexapoda</taxon>
        <taxon>Insecta</taxon>
        <taxon>Pterygota</taxon>
        <taxon>Neoptera</taxon>
        <taxon>Endopterygota</taxon>
        <taxon>Lepidoptera</taxon>
        <taxon>Glossata</taxon>
        <taxon>Ditrysia</taxon>
        <taxon>Bombycoidea</taxon>
        <taxon>Bombycidae</taxon>
        <taxon>Bombycinae</taxon>
        <taxon>Bombyx</taxon>
    </lineage>
</organism>
<feature type="transmembrane region" description="Helical" evidence="8">
    <location>
        <begin position="488"/>
        <end position="513"/>
    </location>
</feature>
<evidence type="ECO:0000256" key="1">
    <source>
        <dbReference type="ARBA" id="ARBA00009431"/>
    </source>
</evidence>
<feature type="signal peptide" evidence="7">
    <location>
        <begin position="1"/>
        <end position="24"/>
    </location>
</feature>
<evidence type="ECO:0000256" key="7">
    <source>
        <dbReference type="RuleBase" id="RU361156"/>
    </source>
</evidence>
<keyword evidence="2 7" id="KW-0121">Carboxypeptidase</keyword>
<protein>
    <recommendedName>
        <fullName evidence="7">Carboxypeptidase</fullName>
        <ecNumber evidence="7">3.4.16.-</ecNumber>
    </recommendedName>
</protein>
<evidence type="ECO:0000313" key="9">
    <source>
        <dbReference type="EnsemblMetazoa" id="XP_037866518.1"/>
    </source>
</evidence>
<dbReference type="Proteomes" id="UP000005204">
    <property type="component" value="Unassembled WGS sequence"/>
</dbReference>
<accession>A0A8R2LUP0</accession>
<dbReference type="InterPro" id="IPR029058">
    <property type="entry name" value="AB_hydrolase_fold"/>
</dbReference>
<sequence length="539" mass="60789">MSLSLAPRMSKFFGLLFIVGTASATQTQQPVLLTTLINSNRIEEARRLSSVNRSIALEYESYSGFLTVNKQYNSNTFFWYFPVRNKPKDSTPWIIWLQGGPGASSLAGLFDEIGPFSYNKKNDTIEEREWTWLKGYSMLFIDNPVGAGFSFTDSNDGFVKNMDECASDLYTALKQFLIIFPELRTAPLYIAGESYAGRYIPPFAMKLAEQDLNIGTFEVNLQGIIMGNPVVDRYSVANYTSTFQQWGLIDTQGAMSVKSLQDQYIKAILDGDASAAYDLRDQLLYKLTKITLQNQFFNVLKSNKDLTLSEFAAYLQKSTVKEALHVGDTDFSFINTTVDLELKSDFLTDIGGTVTKLLEHCKVLIYCGQLDLTAPCVQSAQYRRRYWQWNKKELFLRAPRRPWLHKNVVAGYTKSGGGFTEVLVKGAGHLVPIDKPEELYELISWFVSSRELLPSSDFDSASEYVPDLDKSYFSSTSPSAESALGPQLVGLIISIIINFILVISIVVASVYFLRRRREIAAYFYNNVDETSISQSFNMT</sequence>
<reference evidence="9" key="2">
    <citation type="submission" date="2022-06" db="UniProtKB">
        <authorList>
            <consortium name="EnsemblMetazoa"/>
        </authorList>
    </citation>
    <scope>IDENTIFICATION</scope>
    <source>
        <strain evidence="9">p50T (Dazao)</strain>
    </source>
</reference>
<dbReference type="EnsemblMetazoa" id="XM_038010590.1">
    <property type="protein sequence ID" value="XP_037866518.1"/>
    <property type="gene ID" value="LOC101738672"/>
</dbReference>
<dbReference type="PANTHER" id="PTHR11802:SF472">
    <property type="entry name" value="SERINE CARBOXYPEPTIDASE CPVL-RELATED"/>
    <property type="match status" value="1"/>
</dbReference>
<dbReference type="GeneID" id="101738672"/>
<dbReference type="Pfam" id="PF00450">
    <property type="entry name" value="Peptidase_S10"/>
    <property type="match status" value="1"/>
</dbReference>
<dbReference type="InterPro" id="IPR001563">
    <property type="entry name" value="Peptidase_S10"/>
</dbReference>
<dbReference type="PRINTS" id="PR00724">
    <property type="entry name" value="CRBOXYPTASEC"/>
</dbReference>
<keyword evidence="10" id="KW-1185">Reference proteome</keyword>
<evidence type="ECO:0000256" key="6">
    <source>
        <dbReference type="ARBA" id="ARBA00023180"/>
    </source>
</evidence>
<keyword evidence="3 7" id="KW-0645">Protease</keyword>
<keyword evidence="8" id="KW-1133">Transmembrane helix</keyword>